<dbReference type="InterPro" id="IPR013780">
    <property type="entry name" value="Glyco_hydro_b"/>
</dbReference>
<dbReference type="AlphaFoldDB" id="A0A5K1HNG8"/>
<gene>
    <name evidence="1" type="ORF">NYM_LOCUS30227</name>
</gene>
<accession>A0A5K1HNG8</accession>
<sequence length="104" mass="11914">MDRNSDMYIFIARINAARKRFAIWAEPQVERYVDGEFFAYSRGKMFVALTNKVSGGVSKTISYHPFSNGQVICNIFWPDTDCITVNGSFNIYLLNGEVKIYVPK</sequence>
<protein>
    <submittedName>
        <fullName evidence="1">Uncharacterized protein</fullName>
    </submittedName>
</protein>
<name>A0A5K1HNG8_9MAGN</name>
<dbReference type="Gene3D" id="2.60.40.1180">
    <property type="entry name" value="Golgi alpha-mannosidase II"/>
    <property type="match status" value="1"/>
</dbReference>
<proteinExistence type="predicted"/>
<organism evidence="1">
    <name type="scientific">Nymphaea colorata</name>
    <name type="common">pocket water lily</name>
    <dbReference type="NCBI Taxonomy" id="210225"/>
    <lineage>
        <taxon>Eukaryota</taxon>
        <taxon>Viridiplantae</taxon>
        <taxon>Streptophyta</taxon>
        <taxon>Embryophyta</taxon>
        <taxon>Tracheophyta</taxon>
        <taxon>Spermatophyta</taxon>
        <taxon>Magnoliopsida</taxon>
        <taxon>Nymphaeales</taxon>
        <taxon>Nymphaeaceae</taxon>
        <taxon>Nymphaea</taxon>
    </lineage>
</organism>
<dbReference type="SUPFAM" id="SSF51011">
    <property type="entry name" value="Glycosyl hydrolase domain"/>
    <property type="match status" value="1"/>
</dbReference>
<evidence type="ECO:0000313" key="1">
    <source>
        <dbReference type="EMBL" id="VVW88908.1"/>
    </source>
</evidence>
<reference evidence="1" key="1">
    <citation type="submission" date="2019-09" db="EMBL/GenBank/DDBJ databases">
        <authorList>
            <person name="Zhang L."/>
        </authorList>
    </citation>
    <scope>NUCLEOTIDE SEQUENCE</scope>
</reference>
<dbReference type="EMBL" id="LR722173">
    <property type="protein sequence ID" value="VVW88908.1"/>
    <property type="molecule type" value="Genomic_DNA"/>
</dbReference>